<dbReference type="AlphaFoldDB" id="A0A0F7SS00"/>
<reference evidence="1" key="1">
    <citation type="submission" date="2014-08" db="EMBL/GenBank/DDBJ databases">
        <authorList>
            <person name="Sharma Rahul"/>
            <person name="Thines Marco"/>
        </authorList>
    </citation>
    <scope>NUCLEOTIDE SEQUENCE</scope>
</reference>
<name>A0A0F7SS00_PHARH</name>
<accession>A0A0F7SS00</accession>
<sequence>MSSSSSPLDQLITQGVTYIKSAIDQNPAVSQIISQTSIAPFVTAPSSPAFLPLIPLLAATSQLTFSLSEFLSLRPLVQPHREKDIPGKAIQSYFEGWWVSGTVTVGAGLALSHFAFVPSVAPIIKLLVYGNPKDTRGLTGQWLRIHALRTAVVDLPAFLCFLFALY</sequence>
<evidence type="ECO:0000313" key="1">
    <source>
        <dbReference type="EMBL" id="CED84236.1"/>
    </source>
</evidence>
<protein>
    <submittedName>
        <fullName evidence="1">Uncharacterized protein</fullName>
    </submittedName>
</protein>
<proteinExistence type="predicted"/>
<organism evidence="1">
    <name type="scientific">Phaffia rhodozyma</name>
    <name type="common">Yeast</name>
    <name type="synonym">Xanthophyllomyces dendrorhous</name>
    <dbReference type="NCBI Taxonomy" id="264483"/>
    <lineage>
        <taxon>Eukaryota</taxon>
        <taxon>Fungi</taxon>
        <taxon>Dikarya</taxon>
        <taxon>Basidiomycota</taxon>
        <taxon>Agaricomycotina</taxon>
        <taxon>Tremellomycetes</taxon>
        <taxon>Cystofilobasidiales</taxon>
        <taxon>Mrakiaceae</taxon>
        <taxon>Phaffia</taxon>
    </lineage>
</organism>
<dbReference type="EMBL" id="LN483157">
    <property type="protein sequence ID" value="CED84236.1"/>
    <property type="molecule type" value="Genomic_DNA"/>
</dbReference>